<keyword evidence="4" id="KW-1185">Reference proteome</keyword>
<dbReference type="HOGENOM" id="CLU_1007727_0_0_7"/>
<evidence type="ECO:0000256" key="1">
    <source>
        <dbReference type="SAM" id="Phobius"/>
    </source>
</evidence>
<organism evidence="3 4">
    <name type="scientific">Nitratifractor salsuginis (strain DSM 16511 / JCM 12458 / E9I37-1)</name>
    <dbReference type="NCBI Taxonomy" id="749222"/>
    <lineage>
        <taxon>Bacteria</taxon>
        <taxon>Pseudomonadati</taxon>
        <taxon>Campylobacterota</taxon>
        <taxon>Epsilonproteobacteria</taxon>
        <taxon>Campylobacterales</taxon>
        <taxon>Sulfurovaceae</taxon>
        <taxon>Nitratifractor</taxon>
    </lineage>
</organism>
<dbReference type="Gene3D" id="2.30.42.10">
    <property type="match status" value="1"/>
</dbReference>
<gene>
    <name evidence="3" type="ordered locus">Nitsa_0047</name>
</gene>
<dbReference type="RefSeq" id="WP_013553017.1">
    <property type="nucleotide sequence ID" value="NC_014935.1"/>
</dbReference>
<dbReference type="eggNOG" id="COG3031">
    <property type="taxonomic scope" value="Bacteria"/>
</dbReference>
<keyword evidence="1" id="KW-0472">Membrane</keyword>
<dbReference type="Proteomes" id="UP000008633">
    <property type="component" value="Chromosome"/>
</dbReference>
<dbReference type="STRING" id="749222.Nitsa_0047"/>
<protein>
    <submittedName>
        <fullName evidence="3">PDZ/DHR/GLGF domain protein</fullName>
    </submittedName>
</protein>
<dbReference type="Gene3D" id="2.30.30.830">
    <property type="match status" value="1"/>
</dbReference>
<evidence type="ECO:0000313" key="3">
    <source>
        <dbReference type="EMBL" id="ADV45320.1"/>
    </source>
</evidence>
<sequence>MNGHSKFTPLIRMGAILLLILAAVTLLWTVVSTLFLPLSGVEKERRRLVKPLPRSYRIASDKALRKPVVHPRPQPRESIGSLTLQAVYKGPQRSVAVIAKGNKSYVVRLGEELLGYRLKEVGDRYAVLEKNGHTYRLVIKETPLGKATVSVPGPDAQAEATSSAKEIRRDGDVTIVPKTLIHDYTKNVDKIWKNIGIVPQKRGNNIAGFRVRFVKRGSVFEKLGLQRGDIITAINGEPIQDLGTVMELYRSSDSLDELSITVKRKNSEVELNYEIQ</sequence>
<dbReference type="InterPro" id="IPR001478">
    <property type="entry name" value="PDZ"/>
</dbReference>
<dbReference type="InterPro" id="IPR036034">
    <property type="entry name" value="PDZ_sf"/>
</dbReference>
<keyword evidence="1" id="KW-0812">Transmembrane</keyword>
<dbReference type="OrthoDB" id="5372581at2"/>
<evidence type="ECO:0000259" key="2">
    <source>
        <dbReference type="SMART" id="SM00228"/>
    </source>
</evidence>
<dbReference type="KEGG" id="nsa:Nitsa_0047"/>
<dbReference type="SUPFAM" id="SSF50156">
    <property type="entry name" value="PDZ domain-like"/>
    <property type="match status" value="1"/>
</dbReference>
<reference evidence="4" key="2">
    <citation type="submission" date="2011-01" db="EMBL/GenBank/DDBJ databases">
        <title>The complete genome of Nitratifractor salsuginis DSM 16511.</title>
        <authorList>
            <consortium name="US DOE Joint Genome Institute (JGI-PGF)"/>
            <person name="Lucas S."/>
            <person name="Copeland A."/>
            <person name="Lapidus A."/>
            <person name="Bruce D."/>
            <person name="Goodwin L."/>
            <person name="Pitluck S."/>
            <person name="Kyrpides N."/>
            <person name="Mavromatis K."/>
            <person name="Ivanova N."/>
            <person name="Mikhailova N."/>
            <person name="Zeytun A."/>
            <person name="Detter J.C."/>
            <person name="Tapia R."/>
            <person name="Han C."/>
            <person name="Land M."/>
            <person name="Hauser L."/>
            <person name="Markowitz V."/>
            <person name="Cheng J.-F."/>
            <person name="Hugenholtz P."/>
            <person name="Woyke T."/>
            <person name="Wu D."/>
            <person name="Tindall B."/>
            <person name="Schuetze A."/>
            <person name="Brambilla E."/>
            <person name="Klenk H.-P."/>
            <person name="Eisen J.A."/>
        </authorList>
    </citation>
    <scope>NUCLEOTIDE SEQUENCE [LARGE SCALE GENOMIC DNA]</scope>
    <source>
        <strain evidence="4">DSM 16511 / JCM 12458 / E9I37-1</strain>
    </source>
</reference>
<name>E6WY72_NITSE</name>
<dbReference type="InterPro" id="IPR041489">
    <property type="entry name" value="PDZ_6"/>
</dbReference>
<dbReference type="SMART" id="SM00228">
    <property type="entry name" value="PDZ"/>
    <property type="match status" value="1"/>
</dbReference>
<evidence type="ECO:0000313" key="4">
    <source>
        <dbReference type="Proteomes" id="UP000008633"/>
    </source>
</evidence>
<accession>E6WY72</accession>
<dbReference type="EMBL" id="CP002452">
    <property type="protein sequence ID" value="ADV45320.1"/>
    <property type="molecule type" value="Genomic_DNA"/>
</dbReference>
<feature type="transmembrane region" description="Helical" evidence="1">
    <location>
        <begin position="15"/>
        <end position="38"/>
    </location>
</feature>
<proteinExistence type="predicted"/>
<dbReference type="Pfam" id="PF17820">
    <property type="entry name" value="PDZ_6"/>
    <property type="match status" value="1"/>
</dbReference>
<feature type="domain" description="PDZ" evidence="2">
    <location>
        <begin position="193"/>
        <end position="266"/>
    </location>
</feature>
<dbReference type="AlphaFoldDB" id="E6WY72"/>
<keyword evidence="1" id="KW-1133">Transmembrane helix</keyword>
<reference evidence="3 4" key="1">
    <citation type="journal article" date="2011" name="Stand. Genomic Sci.">
        <title>Complete genome sequence of Nitratifractor salsuginis type strain (E9I37-1).</title>
        <authorList>
            <person name="Anderson I."/>
            <person name="Sikorski J."/>
            <person name="Zeytun A."/>
            <person name="Nolan M."/>
            <person name="Lapidus A."/>
            <person name="Lucas S."/>
            <person name="Hammon N."/>
            <person name="Deshpande S."/>
            <person name="Cheng J.F."/>
            <person name="Tapia R."/>
            <person name="Han C."/>
            <person name="Goodwin L."/>
            <person name="Pitluck S."/>
            <person name="Liolios K."/>
            <person name="Pagani I."/>
            <person name="Ivanova N."/>
            <person name="Huntemann M."/>
            <person name="Mavromatis K."/>
            <person name="Ovchinikova G."/>
            <person name="Pati A."/>
            <person name="Chen A."/>
            <person name="Palaniappan K."/>
            <person name="Land M."/>
            <person name="Hauser L."/>
            <person name="Brambilla E.M."/>
            <person name="Ngatchou-Djao O.D."/>
            <person name="Rohde M."/>
            <person name="Tindall B.J."/>
            <person name="Goker M."/>
            <person name="Detter J.C."/>
            <person name="Woyke T."/>
            <person name="Bristow J."/>
            <person name="Eisen J.A."/>
            <person name="Markowitz V."/>
            <person name="Hugenholtz P."/>
            <person name="Klenk H.P."/>
            <person name="Kyrpides N.C."/>
        </authorList>
    </citation>
    <scope>NUCLEOTIDE SEQUENCE [LARGE SCALE GENOMIC DNA]</scope>
    <source>
        <strain evidence="4">DSM 16511 / JCM 12458 / E9I37-1</strain>
    </source>
</reference>